<comment type="cofactor">
    <cofactor evidence="9">
        <name>Mg(2+)</name>
        <dbReference type="ChEBI" id="CHEBI:18420"/>
    </cofactor>
    <text evidence="9">Binds 1 Mg(2+) ion per subunit.</text>
</comment>
<dbReference type="PANTHER" id="PTHR20857:SF15">
    <property type="entry name" value="THIAMINE-PHOSPHATE SYNTHASE"/>
    <property type="match status" value="1"/>
</dbReference>
<dbReference type="InterPro" id="IPR034291">
    <property type="entry name" value="TMP_synthase"/>
</dbReference>
<dbReference type="UniPathway" id="UPA00060">
    <property type="reaction ID" value="UER00141"/>
</dbReference>
<keyword evidence="5 9" id="KW-0784">Thiamine biosynthesis</keyword>
<dbReference type="CDD" id="cd00564">
    <property type="entry name" value="TMP_TenI"/>
    <property type="match status" value="1"/>
</dbReference>
<keyword evidence="3 9" id="KW-0479">Metal-binding</keyword>
<dbReference type="SUPFAM" id="SSF51391">
    <property type="entry name" value="Thiamin phosphate synthase"/>
    <property type="match status" value="1"/>
</dbReference>
<feature type="binding site" evidence="9">
    <location>
        <begin position="133"/>
        <end position="135"/>
    </location>
    <ligand>
        <name>2-[(2R,5Z)-2-carboxy-4-methylthiazol-5(2H)-ylidene]ethyl phosphate</name>
        <dbReference type="ChEBI" id="CHEBI:62899"/>
    </ligand>
</feature>
<dbReference type="GO" id="GO:0005737">
    <property type="term" value="C:cytoplasm"/>
    <property type="evidence" value="ECO:0007669"/>
    <property type="project" value="TreeGrafter"/>
</dbReference>
<evidence type="ECO:0000256" key="11">
    <source>
        <dbReference type="RuleBase" id="RU004253"/>
    </source>
</evidence>
<dbReference type="Pfam" id="PF02581">
    <property type="entry name" value="TMP-TENI"/>
    <property type="match status" value="1"/>
</dbReference>
<dbReference type="EC" id="2.5.1.3" evidence="9"/>
<name>A0A4Y4CWI0_ZOORA</name>
<evidence type="ECO:0000259" key="12">
    <source>
        <dbReference type="Pfam" id="PF02581"/>
    </source>
</evidence>
<evidence type="ECO:0000256" key="9">
    <source>
        <dbReference type="HAMAP-Rule" id="MF_00097"/>
    </source>
</evidence>
<dbReference type="NCBIfam" id="TIGR00693">
    <property type="entry name" value="thiE"/>
    <property type="match status" value="1"/>
</dbReference>
<evidence type="ECO:0000256" key="1">
    <source>
        <dbReference type="ARBA" id="ARBA00005165"/>
    </source>
</evidence>
<dbReference type="GO" id="GO:0009228">
    <property type="term" value="P:thiamine biosynthetic process"/>
    <property type="evidence" value="ECO:0007669"/>
    <property type="project" value="UniProtKB-KW"/>
</dbReference>
<dbReference type="EMBL" id="BJNV01000050">
    <property type="protein sequence ID" value="GEC96686.1"/>
    <property type="molecule type" value="Genomic_DNA"/>
</dbReference>
<dbReference type="GO" id="GO:0009229">
    <property type="term" value="P:thiamine diphosphate biosynthetic process"/>
    <property type="evidence" value="ECO:0007669"/>
    <property type="project" value="UniProtKB-UniRule"/>
</dbReference>
<feature type="binding site" evidence="9">
    <location>
        <position position="163"/>
    </location>
    <ligand>
        <name>2-[(2R,5Z)-2-carboxy-4-methylthiazol-5(2H)-ylidene]ethyl phosphate</name>
        <dbReference type="ChEBI" id="CHEBI:62899"/>
    </ligand>
</feature>
<dbReference type="Proteomes" id="UP000318422">
    <property type="component" value="Unassembled WGS sequence"/>
</dbReference>
<feature type="binding site" evidence="9">
    <location>
        <position position="68"/>
    </location>
    <ligand>
        <name>Mg(2+)</name>
        <dbReference type="ChEBI" id="CHEBI:18420"/>
    </ligand>
</feature>
<feature type="binding site" evidence="9">
    <location>
        <begin position="35"/>
        <end position="39"/>
    </location>
    <ligand>
        <name>4-amino-2-methyl-5-(diphosphooxymethyl)pyrimidine</name>
        <dbReference type="ChEBI" id="CHEBI:57841"/>
    </ligand>
</feature>
<evidence type="ECO:0000256" key="10">
    <source>
        <dbReference type="RuleBase" id="RU003826"/>
    </source>
</evidence>
<proteinExistence type="inferred from homology"/>
<feature type="binding site" evidence="9">
    <location>
        <position position="87"/>
    </location>
    <ligand>
        <name>Mg(2+)</name>
        <dbReference type="ChEBI" id="CHEBI:18420"/>
    </ligand>
</feature>
<comment type="catalytic activity">
    <reaction evidence="6 9 10">
        <text>4-methyl-5-(2-phosphooxyethyl)-thiazole + 4-amino-2-methyl-5-(diphosphooxymethyl)pyrimidine + H(+) = thiamine phosphate + diphosphate</text>
        <dbReference type="Rhea" id="RHEA:22328"/>
        <dbReference type="ChEBI" id="CHEBI:15378"/>
        <dbReference type="ChEBI" id="CHEBI:33019"/>
        <dbReference type="ChEBI" id="CHEBI:37575"/>
        <dbReference type="ChEBI" id="CHEBI:57841"/>
        <dbReference type="ChEBI" id="CHEBI:58296"/>
        <dbReference type="EC" id="2.5.1.3"/>
    </reaction>
</comment>
<dbReference type="HAMAP" id="MF_00097">
    <property type="entry name" value="TMP_synthase"/>
    <property type="match status" value="1"/>
</dbReference>
<comment type="similarity">
    <text evidence="9 10">Belongs to the thiamine-phosphate synthase family.</text>
</comment>
<feature type="domain" description="Thiamine phosphate synthase/TenI" evidence="12">
    <location>
        <begin position="6"/>
        <end position="186"/>
    </location>
</feature>
<feature type="binding site" evidence="9">
    <location>
        <position position="136"/>
    </location>
    <ligand>
        <name>4-amino-2-methyl-5-(diphosphooxymethyl)pyrimidine</name>
        <dbReference type="ChEBI" id="CHEBI:57841"/>
    </ligand>
</feature>
<evidence type="ECO:0000256" key="8">
    <source>
        <dbReference type="ARBA" id="ARBA00047883"/>
    </source>
</evidence>
<evidence type="ECO:0000256" key="7">
    <source>
        <dbReference type="ARBA" id="ARBA00047851"/>
    </source>
</evidence>
<evidence type="ECO:0000313" key="14">
    <source>
        <dbReference type="Proteomes" id="UP000318422"/>
    </source>
</evidence>
<evidence type="ECO:0000313" key="13">
    <source>
        <dbReference type="EMBL" id="GEC96686.1"/>
    </source>
</evidence>
<dbReference type="InterPro" id="IPR022998">
    <property type="entry name" value="ThiamineP_synth_TenI"/>
</dbReference>
<dbReference type="PANTHER" id="PTHR20857">
    <property type="entry name" value="THIAMINE-PHOSPHATE PYROPHOSPHORYLASE"/>
    <property type="match status" value="1"/>
</dbReference>
<dbReference type="RefSeq" id="WP_141353238.1">
    <property type="nucleotide sequence ID" value="NZ_BJNV01000050.1"/>
</dbReference>
<evidence type="ECO:0000256" key="5">
    <source>
        <dbReference type="ARBA" id="ARBA00022977"/>
    </source>
</evidence>
<dbReference type="AlphaFoldDB" id="A0A4Y4CWI0"/>
<comment type="catalytic activity">
    <reaction evidence="7 9 10">
        <text>2-(2-carboxy-4-methylthiazol-5-yl)ethyl phosphate + 4-amino-2-methyl-5-(diphosphooxymethyl)pyrimidine + 2 H(+) = thiamine phosphate + CO2 + diphosphate</text>
        <dbReference type="Rhea" id="RHEA:47848"/>
        <dbReference type="ChEBI" id="CHEBI:15378"/>
        <dbReference type="ChEBI" id="CHEBI:16526"/>
        <dbReference type="ChEBI" id="CHEBI:33019"/>
        <dbReference type="ChEBI" id="CHEBI:37575"/>
        <dbReference type="ChEBI" id="CHEBI:57841"/>
        <dbReference type="ChEBI" id="CHEBI:62890"/>
        <dbReference type="EC" id="2.5.1.3"/>
    </reaction>
</comment>
<comment type="catalytic activity">
    <reaction evidence="8 9 10">
        <text>2-[(2R,5Z)-2-carboxy-4-methylthiazol-5(2H)-ylidene]ethyl phosphate + 4-amino-2-methyl-5-(diphosphooxymethyl)pyrimidine + 2 H(+) = thiamine phosphate + CO2 + diphosphate</text>
        <dbReference type="Rhea" id="RHEA:47844"/>
        <dbReference type="ChEBI" id="CHEBI:15378"/>
        <dbReference type="ChEBI" id="CHEBI:16526"/>
        <dbReference type="ChEBI" id="CHEBI:33019"/>
        <dbReference type="ChEBI" id="CHEBI:37575"/>
        <dbReference type="ChEBI" id="CHEBI:57841"/>
        <dbReference type="ChEBI" id="CHEBI:62899"/>
        <dbReference type="EC" id="2.5.1.3"/>
    </reaction>
</comment>
<comment type="function">
    <text evidence="9">Condenses 4-methyl-5-(beta-hydroxyethyl)thiazole monophosphate (THZ-P) and 2-methyl-4-amino-5-hydroxymethyl pyrimidine pyrophosphate (HMP-PP) to form thiamine monophosphate (TMP).</text>
</comment>
<comment type="caution">
    <text evidence="13">The sequence shown here is derived from an EMBL/GenBank/DDBJ whole genome shotgun (WGS) entry which is preliminary data.</text>
</comment>
<dbReference type="OrthoDB" id="9810880at2"/>
<reference evidence="13 14" key="1">
    <citation type="submission" date="2019-06" db="EMBL/GenBank/DDBJ databases">
        <title>Whole genome shotgun sequence of Zoogloea ramigera NBRC 15342.</title>
        <authorList>
            <person name="Hosoyama A."/>
            <person name="Uohara A."/>
            <person name="Ohji S."/>
            <person name="Ichikawa N."/>
        </authorList>
    </citation>
    <scope>NUCLEOTIDE SEQUENCE [LARGE SCALE GENOMIC DNA]</scope>
    <source>
        <strain evidence="13 14">NBRC 15342</strain>
    </source>
</reference>
<evidence type="ECO:0000256" key="4">
    <source>
        <dbReference type="ARBA" id="ARBA00022842"/>
    </source>
</evidence>
<dbReference type="InterPro" id="IPR036206">
    <property type="entry name" value="ThiamineP_synth_sf"/>
</dbReference>
<keyword evidence="4 9" id="KW-0460">Magnesium</keyword>
<keyword evidence="2 9" id="KW-0808">Transferase</keyword>
<protein>
    <recommendedName>
        <fullName evidence="9">Thiamine-phosphate synthase</fullName>
        <shortName evidence="9">TP synthase</shortName>
        <shortName evidence="9">TPS</shortName>
        <ecNumber evidence="9">2.5.1.3</ecNumber>
    </recommendedName>
    <alternativeName>
        <fullName evidence="9">Thiamine-phosphate pyrophosphorylase</fullName>
        <shortName evidence="9">TMP pyrophosphorylase</shortName>
        <shortName evidence="9">TMP-PPase</shortName>
    </alternativeName>
</protein>
<feature type="binding site" evidence="9">
    <location>
        <position position="106"/>
    </location>
    <ligand>
        <name>4-amino-2-methyl-5-(diphosphooxymethyl)pyrimidine</name>
        <dbReference type="ChEBI" id="CHEBI:57841"/>
    </ligand>
</feature>
<dbReference type="InterPro" id="IPR013785">
    <property type="entry name" value="Aldolase_TIM"/>
</dbReference>
<comment type="pathway">
    <text evidence="1 9 11">Cofactor biosynthesis; thiamine diphosphate biosynthesis; thiamine phosphate from 4-amino-2-methyl-5-diphosphomethylpyrimidine and 4-methyl-5-(2-phosphoethyl)-thiazole: step 1/1.</text>
</comment>
<feature type="binding site" evidence="9">
    <location>
        <position position="67"/>
    </location>
    <ligand>
        <name>4-amino-2-methyl-5-(diphosphooxymethyl)pyrimidine</name>
        <dbReference type="ChEBI" id="CHEBI:57841"/>
    </ligand>
</feature>
<evidence type="ECO:0000256" key="3">
    <source>
        <dbReference type="ARBA" id="ARBA00022723"/>
    </source>
</evidence>
<accession>A0A4Y4CWI0</accession>
<organism evidence="13 14">
    <name type="scientific">Zoogloea ramigera</name>
    <dbReference type="NCBI Taxonomy" id="350"/>
    <lineage>
        <taxon>Bacteria</taxon>
        <taxon>Pseudomonadati</taxon>
        <taxon>Pseudomonadota</taxon>
        <taxon>Betaproteobacteria</taxon>
        <taxon>Rhodocyclales</taxon>
        <taxon>Zoogloeaceae</taxon>
        <taxon>Zoogloea</taxon>
    </lineage>
</organism>
<gene>
    <name evidence="9 13" type="primary">thiE</name>
    <name evidence="13" type="ORF">ZRA01_27590</name>
</gene>
<evidence type="ECO:0000256" key="2">
    <source>
        <dbReference type="ARBA" id="ARBA00022679"/>
    </source>
</evidence>
<dbReference type="Gene3D" id="3.20.20.70">
    <property type="entry name" value="Aldolase class I"/>
    <property type="match status" value="1"/>
</dbReference>
<sequence length="212" mass="21549">MFLPGLYLVTPDQADGDALVAAVAALLPARPALVQYRNKLADASQRREQAGRLLALCRAAGVPLVINDDLALTLAIGADGVHLGRDDGDPAEARRALGPGPILGVSCYDEWPRAEAGAAAGVDYLAFGAVYPSPTKPHAPRASFELLARAKRDLGLPVAAIGGITLDNAPPLIAAGASLLAVISDVFSAPGPAARAAAYAGLFPGPSQETTA</sequence>
<dbReference type="GO" id="GO:0004789">
    <property type="term" value="F:thiamine-phosphate diphosphorylase activity"/>
    <property type="evidence" value="ECO:0007669"/>
    <property type="project" value="UniProtKB-UniRule"/>
</dbReference>
<keyword evidence="14" id="KW-1185">Reference proteome</keyword>
<feature type="binding site" evidence="9">
    <location>
        <begin position="183"/>
        <end position="184"/>
    </location>
    <ligand>
        <name>2-[(2R,5Z)-2-carboxy-4-methylthiazol-5(2H)-ylidene]ethyl phosphate</name>
        <dbReference type="ChEBI" id="CHEBI:62899"/>
    </ligand>
</feature>
<evidence type="ECO:0000256" key="6">
    <source>
        <dbReference type="ARBA" id="ARBA00047334"/>
    </source>
</evidence>
<dbReference type="GO" id="GO:0000287">
    <property type="term" value="F:magnesium ion binding"/>
    <property type="evidence" value="ECO:0007669"/>
    <property type="project" value="UniProtKB-UniRule"/>
</dbReference>